<gene>
    <name evidence="3" type="ORF">GSI_13303</name>
</gene>
<dbReference type="Pfam" id="PF18803">
    <property type="entry name" value="CxC2"/>
    <property type="match status" value="1"/>
</dbReference>
<accession>A0A2G8RV82</accession>
<dbReference type="STRING" id="1077348.A0A2G8RV82"/>
<sequence>MPPSASDPNNPQFDLFAVARNHPAILPRTATSPPSDTSHTGDGLSVPIPNGIDLFAAARNYPRVQPSVPNAHIPSNIALENYLQGQAKADPSSLSHPTPAPSQGERRSVDRPDEGAPPAKKAKVNNIIPVGSRLEAFLKCAIVAQTELLAREACPAPSSTCAGSCGKQDFRPPFYRCFDCFHPPTVCEECIIQDHIHNPFHRIEVWDPVLRFWQRRSLGSLKKFVLNLGHGGKPCKVTSKTPRPMTLIHGQGIAQMNVQFCACPEDDDITKPPVPDTVQLLRFGLFPGTWDIPRSAFSVNGLRDYHLLSLQCQITGLDYMKFLQRSTDNVVPVDMKDRSRELNNTMREFMFLRATRRAGIQPMQGLPAGSLGVLCPACPQPYKNMDPADQDKRPEKEKYLDMFFHTVDGNFHSSQKMKPMDPSDFSLTNVAAYYAEEKEFSHFQKEFKPPKKEPTTCHKFGAMGYSRFGGRISGTVGLSCARHMFLLPCGSIDLPRGEAFAYVDYCMCSGLAPYFTLCRHCSGYDINCQYTICCDNDISCYGYDPGAFYITLWQGS</sequence>
<dbReference type="Pfam" id="PF18758">
    <property type="entry name" value="KDZ"/>
    <property type="match status" value="1"/>
</dbReference>
<keyword evidence="4" id="KW-1185">Reference proteome</keyword>
<dbReference type="OrthoDB" id="2803146at2759"/>
<name>A0A2G8RV82_9APHY</name>
<evidence type="ECO:0000313" key="3">
    <source>
        <dbReference type="EMBL" id="PIL25413.1"/>
    </source>
</evidence>
<proteinExistence type="predicted"/>
<evidence type="ECO:0000256" key="1">
    <source>
        <dbReference type="SAM" id="MobiDB-lite"/>
    </source>
</evidence>
<reference evidence="3 4" key="1">
    <citation type="journal article" date="2015" name="Sci. Rep.">
        <title>Chromosome-level genome map provides insights into diverse defense mechanisms in the medicinal fungus Ganoderma sinense.</title>
        <authorList>
            <person name="Zhu Y."/>
            <person name="Xu J."/>
            <person name="Sun C."/>
            <person name="Zhou S."/>
            <person name="Xu H."/>
            <person name="Nelson D.R."/>
            <person name="Qian J."/>
            <person name="Song J."/>
            <person name="Luo H."/>
            <person name="Xiang L."/>
            <person name="Li Y."/>
            <person name="Xu Z."/>
            <person name="Ji A."/>
            <person name="Wang L."/>
            <person name="Lu S."/>
            <person name="Hayward A."/>
            <person name="Sun W."/>
            <person name="Li X."/>
            <person name="Schwartz D.C."/>
            <person name="Wang Y."/>
            <person name="Chen S."/>
        </authorList>
    </citation>
    <scope>NUCLEOTIDE SEQUENCE [LARGE SCALE GENOMIC DNA]</scope>
    <source>
        <strain evidence="3 4">ZZ0214-1</strain>
    </source>
</reference>
<feature type="region of interest" description="Disordered" evidence="1">
    <location>
        <begin position="86"/>
        <end position="122"/>
    </location>
</feature>
<protein>
    <recommendedName>
        <fullName evidence="2">CxC2-like cysteine cluster KDZ transposase-associated domain-containing protein</fullName>
    </recommendedName>
</protein>
<feature type="domain" description="CxC2-like cysteine cluster KDZ transposase-associated" evidence="2">
    <location>
        <begin position="225"/>
        <end position="330"/>
    </location>
</feature>
<dbReference type="EMBL" id="AYKW01000056">
    <property type="protein sequence ID" value="PIL25413.1"/>
    <property type="molecule type" value="Genomic_DNA"/>
</dbReference>
<comment type="caution">
    <text evidence="3">The sequence shown here is derived from an EMBL/GenBank/DDBJ whole genome shotgun (WGS) entry which is preliminary data.</text>
</comment>
<feature type="compositionally biased region" description="Polar residues" evidence="1">
    <location>
        <begin position="29"/>
        <end position="40"/>
    </location>
</feature>
<feature type="region of interest" description="Disordered" evidence="1">
    <location>
        <begin position="19"/>
        <end position="45"/>
    </location>
</feature>
<evidence type="ECO:0000313" key="4">
    <source>
        <dbReference type="Proteomes" id="UP000230002"/>
    </source>
</evidence>
<dbReference type="InterPro" id="IPR040521">
    <property type="entry name" value="KDZ"/>
</dbReference>
<dbReference type="AlphaFoldDB" id="A0A2G8RV82"/>
<dbReference type="InterPro" id="IPR041457">
    <property type="entry name" value="CxC2_KDZ-assoc"/>
</dbReference>
<evidence type="ECO:0000259" key="2">
    <source>
        <dbReference type="Pfam" id="PF18803"/>
    </source>
</evidence>
<feature type="compositionally biased region" description="Basic and acidic residues" evidence="1">
    <location>
        <begin position="104"/>
        <end position="114"/>
    </location>
</feature>
<organism evidence="3 4">
    <name type="scientific">Ganoderma sinense ZZ0214-1</name>
    <dbReference type="NCBI Taxonomy" id="1077348"/>
    <lineage>
        <taxon>Eukaryota</taxon>
        <taxon>Fungi</taxon>
        <taxon>Dikarya</taxon>
        <taxon>Basidiomycota</taxon>
        <taxon>Agaricomycotina</taxon>
        <taxon>Agaricomycetes</taxon>
        <taxon>Polyporales</taxon>
        <taxon>Polyporaceae</taxon>
        <taxon>Ganoderma</taxon>
    </lineage>
</organism>
<dbReference type="Proteomes" id="UP000230002">
    <property type="component" value="Unassembled WGS sequence"/>
</dbReference>